<comment type="subcellular location">
    <subcellularLocation>
        <location evidence="1">Membrane</location>
    </subcellularLocation>
</comment>
<keyword evidence="6" id="KW-0297">G-protein coupled receptor</keyword>
<evidence type="ECO:0000256" key="1">
    <source>
        <dbReference type="ARBA" id="ARBA00004370"/>
    </source>
</evidence>
<dbReference type="PRINTS" id="PR00237">
    <property type="entry name" value="GPCRRHODOPSN"/>
</dbReference>
<feature type="transmembrane region" description="Helical" evidence="8">
    <location>
        <begin position="96"/>
        <end position="116"/>
    </location>
</feature>
<comment type="similarity">
    <text evidence="2 6">Belongs to the G-protein coupled receptor 1 family.</text>
</comment>
<evidence type="ECO:0000256" key="5">
    <source>
        <dbReference type="ARBA" id="ARBA00023136"/>
    </source>
</evidence>
<dbReference type="PANTHER" id="PTHR47760">
    <property type="entry name" value="G-PROTEIN COUPLED RECEPTOR B0563.6-LIKE PROTEIN-RELATED"/>
    <property type="match status" value="1"/>
</dbReference>
<proteinExistence type="inferred from homology"/>
<dbReference type="Proteomes" id="UP000829291">
    <property type="component" value="Chromosome 5"/>
</dbReference>
<dbReference type="SUPFAM" id="SSF81321">
    <property type="entry name" value="Family A G protein-coupled receptor-like"/>
    <property type="match status" value="1"/>
</dbReference>
<dbReference type="InterPro" id="IPR053093">
    <property type="entry name" value="GPCR-like"/>
</dbReference>
<evidence type="ECO:0000256" key="7">
    <source>
        <dbReference type="SAM" id="MobiDB-lite"/>
    </source>
</evidence>
<evidence type="ECO:0000313" key="10">
    <source>
        <dbReference type="Proteomes" id="UP000829291"/>
    </source>
</evidence>
<feature type="domain" description="G-protein coupled receptors family 1 profile" evidence="9">
    <location>
        <begin position="78"/>
        <end position="355"/>
    </location>
</feature>
<protein>
    <submittedName>
        <fullName evidence="11">Probable G-protein coupled receptor B0563.6</fullName>
    </submittedName>
</protein>
<reference evidence="11" key="1">
    <citation type="submission" date="2025-08" db="UniProtKB">
        <authorList>
            <consortium name="RefSeq"/>
        </authorList>
    </citation>
    <scope>IDENTIFICATION</scope>
    <source>
        <tissue evidence="11">Thorax and Abdomen</tissue>
    </source>
</reference>
<keyword evidence="10" id="KW-1185">Reference proteome</keyword>
<feature type="transmembrane region" description="Helical" evidence="8">
    <location>
        <begin position="136"/>
        <end position="158"/>
    </location>
</feature>
<feature type="transmembrane region" description="Helical" evidence="8">
    <location>
        <begin position="179"/>
        <end position="199"/>
    </location>
</feature>
<keyword evidence="6 11" id="KW-0675">Receptor</keyword>
<keyword evidence="3 6" id="KW-0812">Transmembrane</keyword>
<sequence>MLFDRHTQSAQGCLTTRPPLCCEANCSSGSFGVNFTWYTEKNDDPTDDENGIRERLIHANWIAYKVVAPTLLAVGIFGNILTLVALSSSSLRGVTYVYLTALAVADTGVVVLWIPIAARLGYGVSGYYVAALYHAHVELVAVNTFMASSVLIMACLTVDRYLSVFLPGRLRGGYIRRNSNVAIALSFLVGFLVSIPLGATRLVCEQQDGPDVTFTIRENSLVTESDLWIGYIWTNEALIRFLPASVLVFLNGLIVKKFIQLTAKRRKFHAVSDKYRASHLAETSSLTRNRGYREEQHLVILVTAIVLLFFITTTPSAFLLAWYVKRPESDMFFQKFRTIANLAELSNFALNFYVYLGCSTEFRGVVRRVLQGRCRDEIREPLQETPVGEIEDFSRHGTTFRMSPEHTRLNSPGSPSKTMQNPPGEDCGKDAQ</sequence>
<organism evidence="10 11">
    <name type="scientific">Neodiprion lecontei</name>
    <name type="common">Redheaded pine sawfly</name>
    <dbReference type="NCBI Taxonomy" id="441921"/>
    <lineage>
        <taxon>Eukaryota</taxon>
        <taxon>Metazoa</taxon>
        <taxon>Ecdysozoa</taxon>
        <taxon>Arthropoda</taxon>
        <taxon>Hexapoda</taxon>
        <taxon>Insecta</taxon>
        <taxon>Pterygota</taxon>
        <taxon>Neoptera</taxon>
        <taxon>Endopterygota</taxon>
        <taxon>Hymenoptera</taxon>
        <taxon>Tenthredinoidea</taxon>
        <taxon>Diprionidae</taxon>
        <taxon>Diprioninae</taxon>
        <taxon>Neodiprion</taxon>
    </lineage>
</organism>
<feature type="compositionally biased region" description="Polar residues" evidence="7">
    <location>
        <begin position="409"/>
        <end position="421"/>
    </location>
</feature>
<evidence type="ECO:0000313" key="11">
    <source>
        <dbReference type="RefSeq" id="XP_046597034.1"/>
    </source>
</evidence>
<evidence type="ECO:0000256" key="4">
    <source>
        <dbReference type="ARBA" id="ARBA00022989"/>
    </source>
</evidence>
<dbReference type="Gene3D" id="1.20.1070.10">
    <property type="entry name" value="Rhodopsin 7-helix transmembrane proteins"/>
    <property type="match status" value="1"/>
</dbReference>
<evidence type="ECO:0000256" key="3">
    <source>
        <dbReference type="ARBA" id="ARBA00022692"/>
    </source>
</evidence>
<dbReference type="PROSITE" id="PS00237">
    <property type="entry name" value="G_PROTEIN_RECEP_F1_1"/>
    <property type="match status" value="1"/>
</dbReference>
<keyword evidence="6" id="KW-0807">Transducer</keyword>
<keyword evidence="4 8" id="KW-1133">Transmembrane helix</keyword>
<feature type="region of interest" description="Disordered" evidence="7">
    <location>
        <begin position="393"/>
        <end position="432"/>
    </location>
</feature>
<gene>
    <name evidence="11" type="primary">LOC107221181</name>
</gene>
<accession>A0ABM3G9T8</accession>
<name>A0ABM3G9T8_NEOLC</name>
<evidence type="ECO:0000259" key="9">
    <source>
        <dbReference type="PROSITE" id="PS50262"/>
    </source>
</evidence>
<feature type="transmembrane region" description="Helical" evidence="8">
    <location>
        <begin position="237"/>
        <end position="259"/>
    </location>
</feature>
<evidence type="ECO:0000256" key="6">
    <source>
        <dbReference type="RuleBase" id="RU000688"/>
    </source>
</evidence>
<dbReference type="CDD" id="cd14978">
    <property type="entry name" value="7tmA_FMRFamide_R-like"/>
    <property type="match status" value="1"/>
</dbReference>
<dbReference type="Pfam" id="PF00001">
    <property type="entry name" value="7tm_1"/>
    <property type="match status" value="1"/>
</dbReference>
<evidence type="ECO:0000256" key="8">
    <source>
        <dbReference type="SAM" id="Phobius"/>
    </source>
</evidence>
<feature type="transmembrane region" description="Helical" evidence="8">
    <location>
        <begin position="298"/>
        <end position="324"/>
    </location>
</feature>
<dbReference type="PANTHER" id="PTHR47760:SF1">
    <property type="entry name" value="G-PROTEIN COUPLED RECEPTORS FAMILY 1 PROFILE DOMAIN-CONTAINING PROTEIN"/>
    <property type="match status" value="1"/>
</dbReference>
<dbReference type="GeneID" id="107221181"/>
<feature type="transmembrane region" description="Helical" evidence="8">
    <location>
        <begin position="62"/>
        <end position="84"/>
    </location>
</feature>
<dbReference type="InterPro" id="IPR017452">
    <property type="entry name" value="GPCR_Rhodpsn_7TM"/>
</dbReference>
<keyword evidence="5 8" id="KW-0472">Membrane</keyword>
<evidence type="ECO:0000256" key="2">
    <source>
        <dbReference type="ARBA" id="ARBA00010663"/>
    </source>
</evidence>
<dbReference type="RefSeq" id="XP_046597034.1">
    <property type="nucleotide sequence ID" value="XM_046741078.1"/>
</dbReference>
<dbReference type="InterPro" id="IPR000276">
    <property type="entry name" value="GPCR_Rhodpsn"/>
</dbReference>
<dbReference type="PROSITE" id="PS50262">
    <property type="entry name" value="G_PROTEIN_RECEP_F1_2"/>
    <property type="match status" value="1"/>
</dbReference>